<organism evidence="2 3">
    <name type="scientific">Nesidiocoris tenuis</name>
    <dbReference type="NCBI Taxonomy" id="355587"/>
    <lineage>
        <taxon>Eukaryota</taxon>
        <taxon>Metazoa</taxon>
        <taxon>Ecdysozoa</taxon>
        <taxon>Arthropoda</taxon>
        <taxon>Hexapoda</taxon>
        <taxon>Insecta</taxon>
        <taxon>Pterygota</taxon>
        <taxon>Neoptera</taxon>
        <taxon>Paraneoptera</taxon>
        <taxon>Hemiptera</taxon>
        <taxon>Heteroptera</taxon>
        <taxon>Panheteroptera</taxon>
        <taxon>Cimicomorpha</taxon>
        <taxon>Miridae</taxon>
        <taxon>Dicyphina</taxon>
        <taxon>Nesidiocoris</taxon>
    </lineage>
</organism>
<sequence>YFQFVDWRTDAKSDDLEEQCCFCIIEPGSHKMTPASSIPFEIPWNYGWLSDHPLGPRRRRPRRASVSREQPRRNGRRRPEQSEQRRQPRRPSADTHRRIGSQPFGVDIGRRVYARVRLHVPDDDGQHTADTDPGGWHDSVHHHAHERGFSHRRCKDVDLISVTLMRMSNCTDEKLLS</sequence>
<keyword evidence="3" id="KW-1185">Reference proteome</keyword>
<gene>
    <name evidence="2" type="ORF">NTEN_LOCUS22990</name>
</gene>
<proteinExistence type="predicted"/>
<feature type="region of interest" description="Disordered" evidence="1">
    <location>
        <begin position="53"/>
        <end position="104"/>
    </location>
</feature>
<accession>A0A6H5HP67</accession>
<evidence type="ECO:0000313" key="2">
    <source>
        <dbReference type="EMBL" id="CAB0019278.1"/>
    </source>
</evidence>
<feature type="compositionally biased region" description="Basic and acidic residues" evidence="1">
    <location>
        <begin position="69"/>
        <end position="97"/>
    </location>
</feature>
<reference evidence="2 3" key="1">
    <citation type="submission" date="2020-02" db="EMBL/GenBank/DDBJ databases">
        <authorList>
            <person name="Ferguson B K."/>
        </authorList>
    </citation>
    <scope>NUCLEOTIDE SEQUENCE [LARGE SCALE GENOMIC DNA]</scope>
</reference>
<dbReference type="AlphaFoldDB" id="A0A6H5HP67"/>
<name>A0A6H5HP67_9HEMI</name>
<feature type="region of interest" description="Disordered" evidence="1">
    <location>
        <begin position="122"/>
        <end position="148"/>
    </location>
</feature>
<evidence type="ECO:0000313" key="3">
    <source>
        <dbReference type="Proteomes" id="UP000479000"/>
    </source>
</evidence>
<feature type="non-terminal residue" evidence="2">
    <location>
        <position position="1"/>
    </location>
</feature>
<dbReference type="EMBL" id="CADCXU010033925">
    <property type="protein sequence ID" value="CAB0019278.1"/>
    <property type="molecule type" value="Genomic_DNA"/>
</dbReference>
<protein>
    <submittedName>
        <fullName evidence="2">Uncharacterized protein</fullName>
    </submittedName>
</protein>
<dbReference type="Proteomes" id="UP000479000">
    <property type="component" value="Unassembled WGS sequence"/>
</dbReference>
<feature type="compositionally biased region" description="Basic residues" evidence="1">
    <location>
        <begin position="55"/>
        <end position="65"/>
    </location>
</feature>
<evidence type="ECO:0000256" key="1">
    <source>
        <dbReference type="SAM" id="MobiDB-lite"/>
    </source>
</evidence>
<feature type="compositionally biased region" description="Basic and acidic residues" evidence="1">
    <location>
        <begin position="138"/>
        <end position="148"/>
    </location>
</feature>